<keyword evidence="3" id="KW-1185">Reference proteome</keyword>
<feature type="region of interest" description="Disordered" evidence="1">
    <location>
        <begin position="1"/>
        <end position="25"/>
    </location>
</feature>
<dbReference type="EMBL" id="FJVC01000184">
    <property type="protein sequence ID" value="CZT44679.1"/>
    <property type="molecule type" value="Genomic_DNA"/>
</dbReference>
<dbReference type="Proteomes" id="UP000177625">
    <property type="component" value="Unassembled WGS sequence"/>
</dbReference>
<accession>A0A1E1M6F0</accession>
<evidence type="ECO:0000313" key="3">
    <source>
        <dbReference type="Proteomes" id="UP000177625"/>
    </source>
</evidence>
<proteinExistence type="predicted"/>
<evidence type="ECO:0000313" key="2">
    <source>
        <dbReference type="EMBL" id="CZT44679.1"/>
    </source>
</evidence>
<name>A0A1E1M6F0_RHYSE</name>
<reference evidence="3" key="1">
    <citation type="submission" date="2016-03" db="EMBL/GenBank/DDBJ databases">
        <authorList>
            <person name="Guldener U."/>
        </authorList>
    </citation>
    <scope>NUCLEOTIDE SEQUENCE [LARGE SCALE GENOMIC DNA]</scope>
</reference>
<dbReference type="AlphaFoldDB" id="A0A1E1M6F0"/>
<organism evidence="2 3">
    <name type="scientific">Rhynchosporium secalis</name>
    <name type="common">Barley scald fungus</name>
    <dbReference type="NCBI Taxonomy" id="38038"/>
    <lineage>
        <taxon>Eukaryota</taxon>
        <taxon>Fungi</taxon>
        <taxon>Dikarya</taxon>
        <taxon>Ascomycota</taxon>
        <taxon>Pezizomycotina</taxon>
        <taxon>Leotiomycetes</taxon>
        <taxon>Helotiales</taxon>
        <taxon>Ploettnerulaceae</taxon>
        <taxon>Rhynchosporium</taxon>
    </lineage>
</organism>
<gene>
    <name evidence="2" type="ORF">RSE6_04879</name>
</gene>
<sequence>MREDTITDLTDPAIRTPNNPPLRSHESNNTFMFLLRCNPVCMAKKVEILGIDI</sequence>
<protein>
    <submittedName>
        <fullName evidence="2">Uncharacterized protein</fullName>
    </submittedName>
</protein>
<evidence type="ECO:0000256" key="1">
    <source>
        <dbReference type="SAM" id="MobiDB-lite"/>
    </source>
</evidence>